<proteinExistence type="predicted"/>
<dbReference type="AlphaFoldDB" id="A0A2P8GAF7"/>
<dbReference type="OrthoDB" id="933782at2"/>
<dbReference type="RefSeq" id="WP_106602774.1">
    <property type="nucleotide sequence ID" value="NZ_PYGK01000005.1"/>
</dbReference>
<name>A0A2P8GAF7_9BACT</name>
<comment type="caution">
    <text evidence="1">The sequence shown here is derived from an EMBL/GenBank/DDBJ whole genome shotgun (WGS) entry which is preliminary data.</text>
</comment>
<dbReference type="Gene3D" id="3.90.70.10">
    <property type="entry name" value="Cysteine proteinases"/>
    <property type="match status" value="1"/>
</dbReference>
<organism evidence="1 2">
    <name type="scientific">Chitinophaga ginsengisoli</name>
    <dbReference type="NCBI Taxonomy" id="363837"/>
    <lineage>
        <taxon>Bacteria</taxon>
        <taxon>Pseudomonadati</taxon>
        <taxon>Bacteroidota</taxon>
        <taxon>Chitinophagia</taxon>
        <taxon>Chitinophagales</taxon>
        <taxon>Chitinophagaceae</taxon>
        <taxon>Chitinophaga</taxon>
    </lineage>
</organism>
<gene>
    <name evidence="1" type="ORF">CLV42_105304</name>
</gene>
<accession>A0A2P8GAF7</accession>
<dbReference type="InterPro" id="IPR025660">
    <property type="entry name" value="Pept_his_AS"/>
</dbReference>
<sequence length="508" mass="58801">MSITTIICTLPEIRYQLIQLIRDEFSVSQQIAEKVYDRRLGQHFQRFQPDIHFVIEYPYVDRVYRDSYYSYFSTKMNGYKKDCIRLSFFSEEVRADQFRDETQILDLRNSYLGFMILRPTIPNVIGRSVISPSALLEHDFLCVMSKFQSTVCSVKFEVTGFPHSSQDTETITCAETSIWAIMEYFASKYPEYKPALPSVIINALKSRSNFRQIPSEGLNVDQMGYALREFGFGTKIYSKDKFKEGLKNVLSTYVESGLPLIVVISNTHNGGDVGHAVLVVGHSCTSDINIDQLQTRKEQDASLSAILQKKEINIIDNDDIERDFVIVDDNRPVYQLVPLDQPVRHYQNPAWTNCEIVHFLVPLYPKIYLEASVAKKYIKTLLLEDQFNIPIGTEIFIRIFLTSSRSYKNYLSQDRSFHPDFRDFILDAPMPKFIWVGEISSRKLIKQKKAIGVIIIDATEPKLTKYESLIVSGYDQYFFYRDDISKELIRNSLSLGEFNIYTNNLKGF</sequence>
<dbReference type="PROSITE" id="PS00639">
    <property type="entry name" value="THIOL_PROTEASE_HIS"/>
    <property type="match status" value="1"/>
</dbReference>
<evidence type="ECO:0000313" key="1">
    <source>
        <dbReference type="EMBL" id="PSL30943.1"/>
    </source>
</evidence>
<dbReference type="EMBL" id="PYGK01000005">
    <property type="protein sequence ID" value="PSL30943.1"/>
    <property type="molecule type" value="Genomic_DNA"/>
</dbReference>
<dbReference type="Proteomes" id="UP000240978">
    <property type="component" value="Unassembled WGS sequence"/>
</dbReference>
<keyword evidence="2" id="KW-1185">Reference proteome</keyword>
<evidence type="ECO:0000313" key="2">
    <source>
        <dbReference type="Proteomes" id="UP000240978"/>
    </source>
</evidence>
<reference evidence="1 2" key="1">
    <citation type="submission" date="2018-03" db="EMBL/GenBank/DDBJ databases">
        <title>Genomic Encyclopedia of Archaeal and Bacterial Type Strains, Phase II (KMG-II): from individual species to whole genera.</title>
        <authorList>
            <person name="Goeker M."/>
        </authorList>
    </citation>
    <scope>NUCLEOTIDE SEQUENCE [LARGE SCALE GENOMIC DNA]</scope>
    <source>
        <strain evidence="1 2">DSM 18107</strain>
    </source>
</reference>
<protein>
    <submittedName>
        <fullName evidence="1">Uncharacterized protein</fullName>
    </submittedName>
</protein>